<proteinExistence type="predicted"/>
<dbReference type="AlphaFoldDB" id="A0ABD3CZC2"/>
<reference evidence="3" key="1">
    <citation type="journal article" date="2024" name="IScience">
        <title>Strigolactones Initiate the Formation of Haustorium-like Structures in Castilleja.</title>
        <authorList>
            <person name="Buerger M."/>
            <person name="Peterson D."/>
            <person name="Chory J."/>
        </authorList>
    </citation>
    <scope>NUCLEOTIDE SEQUENCE [LARGE SCALE GENOMIC DNA]</scope>
</reference>
<keyword evidence="1" id="KW-1133">Transmembrane helix</keyword>
<organism evidence="2 3">
    <name type="scientific">Castilleja foliolosa</name>
    <dbReference type="NCBI Taxonomy" id="1961234"/>
    <lineage>
        <taxon>Eukaryota</taxon>
        <taxon>Viridiplantae</taxon>
        <taxon>Streptophyta</taxon>
        <taxon>Embryophyta</taxon>
        <taxon>Tracheophyta</taxon>
        <taxon>Spermatophyta</taxon>
        <taxon>Magnoliopsida</taxon>
        <taxon>eudicotyledons</taxon>
        <taxon>Gunneridae</taxon>
        <taxon>Pentapetalae</taxon>
        <taxon>asterids</taxon>
        <taxon>lamiids</taxon>
        <taxon>Lamiales</taxon>
        <taxon>Orobanchaceae</taxon>
        <taxon>Pedicularideae</taxon>
        <taxon>Castillejinae</taxon>
        <taxon>Castilleja</taxon>
    </lineage>
</organism>
<protein>
    <submittedName>
        <fullName evidence="2">Uncharacterized protein</fullName>
    </submittedName>
</protein>
<dbReference type="Proteomes" id="UP001632038">
    <property type="component" value="Unassembled WGS sequence"/>
</dbReference>
<feature type="transmembrane region" description="Helical" evidence="1">
    <location>
        <begin position="6"/>
        <end position="31"/>
    </location>
</feature>
<dbReference type="EMBL" id="JAVIJP010000028">
    <property type="protein sequence ID" value="KAL3635037.1"/>
    <property type="molecule type" value="Genomic_DNA"/>
</dbReference>
<evidence type="ECO:0000256" key="1">
    <source>
        <dbReference type="SAM" id="Phobius"/>
    </source>
</evidence>
<evidence type="ECO:0000313" key="3">
    <source>
        <dbReference type="Proteomes" id="UP001632038"/>
    </source>
</evidence>
<gene>
    <name evidence="2" type="ORF">CASFOL_022091</name>
</gene>
<evidence type="ECO:0000313" key="2">
    <source>
        <dbReference type="EMBL" id="KAL3635037.1"/>
    </source>
</evidence>
<accession>A0ABD3CZC2</accession>
<sequence>MDTSTLRFLLALVAYVTLGMIIGALIQLTVIGRLDESSGDMSSLTRIGDTNGSNLKLTKGVSNWNAEEALILRIGYVKPEIISWSPRVILFHNFLSVE</sequence>
<keyword evidence="1" id="KW-0472">Membrane</keyword>
<keyword evidence="3" id="KW-1185">Reference proteome</keyword>
<keyword evidence="1" id="KW-0812">Transmembrane</keyword>
<name>A0ABD3CZC2_9LAMI</name>
<comment type="caution">
    <text evidence="2">The sequence shown here is derived from an EMBL/GenBank/DDBJ whole genome shotgun (WGS) entry which is preliminary data.</text>
</comment>